<gene>
    <name evidence="2" type="ORF">PLEPLA_LOCUS18731</name>
</gene>
<dbReference type="Proteomes" id="UP001153269">
    <property type="component" value="Unassembled WGS sequence"/>
</dbReference>
<dbReference type="EMBL" id="CADEAL010001263">
    <property type="protein sequence ID" value="CAB1430745.1"/>
    <property type="molecule type" value="Genomic_DNA"/>
</dbReference>
<dbReference type="AlphaFoldDB" id="A0A9N7UG08"/>
<evidence type="ECO:0000313" key="2">
    <source>
        <dbReference type="EMBL" id="CAB1430745.1"/>
    </source>
</evidence>
<proteinExistence type="predicted"/>
<keyword evidence="3" id="KW-1185">Reference proteome</keyword>
<accession>A0A9N7UG08</accession>
<reference evidence="2" key="1">
    <citation type="submission" date="2020-03" db="EMBL/GenBank/DDBJ databases">
        <authorList>
            <person name="Weist P."/>
        </authorList>
    </citation>
    <scope>NUCLEOTIDE SEQUENCE</scope>
</reference>
<name>A0A9N7UG08_PLEPL</name>
<feature type="compositionally biased region" description="Basic and acidic residues" evidence="1">
    <location>
        <begin position="33"/>
        <end position="53"/>
    </location>
</feature>
<protein>
    <submittedName>
        <fullName evidence="2">Uncharacterized protein</fullName>
    </submittedName>
</protein>
<evidence type="ECO:0000313" key="3">
    <source>
        <dbReference type="Proteomes" id="UP001153269"/>
    </source>
</evidence>
<feature type="region of interest" description="Disordered" evidence="1">
    <location>
        <begin position="13"/>
        <end position="93"/>
    </location>
</feature>
<sequence>MKEEVRFWYAKVRGGRRKRRRRRDGKTRCWNTESRREGGDRENTDQGEKDGDIVIHQTGRGRKGLREEEEEKPLPVQRDLSESSPGPEPPAEKRCSYRICVLAHDGMFLQVSGRRASGGVEMMSRL</sequence>
<organism evidence="2 3">
    <name type="scientific">Pleuronectes platessa</name>
    <name type="common">European plaice</name>
    <dbReference type="NCBI Taxonomy" id="8262"/>
    <lineage>
        <taxon>Eukaryota</taxon>
        <taxon>Metazoa</taxon>
        <taxon>Chordata</taxon>
        <taxon>Craniata</taxon>
        <taxon>Vertebrata</taxon>
        <taxon>Euteleostomi</taxon>
        <taxon>Actinopterygii</taxon>
        <taxon>Neopterygii</taxon>
        <taxon>Teleostei</taxon>
        <taxon>Neoteleostei</taxon>
        <taxon>Acanthomorphata</taxon>
        <taxon>Carangaria</taxon>
        <taxon>Pleuronectiformes</taxon>
        <taxon>Pleuronectoidei</taxon>
        <taxon>Pleuronectidae</taxon>
        <taxon>Pleuronectes</taxon>
    </lineage>
</organism>
<evidence type="ECO:0000256" key="1">
    <source>
        <dbReference type="SAM" id="MobiDB-lite"/>
    </source>
</evidence>
<comment type="caution">
    <text evidence="2">The sequence shown here is derived from an EMBL/GenBank/DDBJ whole genome shotgun (WGS) entry which is preliminary data.</text>
</comment>
<feature type="compositionally biased region" description="Basic residues" evidence="1">
    <location>
        <begin position="13"/>
        <end position="25"/>
    </location>
</feature>